<feature type="transmembrane region" description="Helical" evidence="1">
    <location>
        <begin position="72"/>
        <end position="94"/>
    </location>
</feature>
<dbReference type="PANTHER" id="PTHR40044:SF1">
    <property type="entry name" value="INTEGRAL MEMBRANE PROTEIN"/>
    <property type="match status" value="1"/>
</dbReference>
<feature type="transmembrane region" description="Helical" evidence="1">
    <location>
        <begin position="46"/>
        <end position="66"/>
    </location>
</feature>
<dbReference type="Proteomes" id="UP000179284">
    <property type="component" value="Chromosome I"/>
</dbReference>
<sequence length="180" mass="19626">MRNTKVIFITQAAVIAALYVVLTLLANSLGLANYAIQVRFSEALTILPYFTPAAIPGLFLGCIISNTLTGCMLLDTVFGSIATLIGAMVTYFIAHGFKEPSDVGFYKGNCAIKWLAPIPPIVANMIVVPQVLIHVYEFPGTLLYFTLTVGAGEFFSCFVLGMLLIFALEPRKYAVFRQTL</sequence>
<dbReference type="AlphaFoldDB" id="A0A1D9P036"/>
<dbReference type="EMBL" id="CP017831">
    <property type="protein sequence ID" value="AOZ95872.1"/>
    <property type="molecule type" value="Genomic_DNA"/>
</dbReference>
<keyword evidence="3" id="KW-1185">Reference proteome</keyword>
<evidence type="ECO:0000313" key="2">
    <source>
        <dbReference type="EMBL" id="AOZ95872.1"/>
    </source>
</evidence>
<dbReference type="PANTHER" id="PTHR40044">
    <property type="entry name" value="INTEGRAL MEMBRANE PROTEIN-RELATED"/>
    <property type="match status" value="1"/>
</dbReference>
<name>A0A1D9P036_9FIRM</name>
<keyword evidence="1" id="KW-0472">Membrane</keyword>
<keyword evidence="1" id="KW-0812">Transmembrane</keyword>
<evidence type="ECO:0000256" key="1">
    <source>
        <dbReference type="SAM" id="Phobius"/>
    </source>
</evidence>
<dbReference type="RefSeq" id="WP_071175606.1">
    <property type="nucleotide sequence ID" value="NZ_CP017831.1"/>
</dbReference>
<dbReference type="Pfam" id="PF06177">
    <property type="entry name" value="QueT"/>
    <property type="match status" value="1"/>
</dbReference>
<feature type="transmembrane region" description="Helical" evidence="1">
    <location>
        <begin position="142"/>
        <end position="168"/>
    </location>
</feature>
<feature type="transmembrane region" description="Helical" evidence="1">
    <location>
        <begin position="6"/>
        <end position="25"/>
    </location>
</feature>
<protein>
    <submittedName>
        <fullName evidence="2">QueT family transporter</fullName>
    </submittedName>
</protein>
<proteinExistence type="predicted"/>
<keyword evidence="1" id="KW-1133">Transmembrane helix</keyword>
<accession>A0A1D9P036</accession>
<dbReference type="KEGG" id="bhu:bhn_I0838"/>
<dbReference type="InterPro" id="IPR010387">
    <property type="entry name" value="QueT"/>
</dbReference>
<evidence type="ECO:0000313" key="3">
    <source>
        <dbReference type="Proteomes" id="UP000179284"/>
    </source>
</evidence>
<dbReference type="OrthoDB" id="9786793at2"/>
<organism evidence="2 3">
    <name type="scientific">Butyrivibrio hungatei</name>
    <dbReference type="NCBI Taxonomy" id="185008"/>
    <lineage>
        <taxon>Bacteria</taxon>
        <taxon>Bacillati</taxon>
        <taxon>Bacillota</taxon>
        <taxon>Clostridia</taxon>
        <taxon>Lachnospirales</taxon>
        <taxon>Lachnospiraceae</taxon>
        <taxon>Butyrivibrio</taxon>
    </lineage>
</organism>
<gene>
    <name evidence="2" type="ORF">bhn_I0838</name>
</gene>
<reference evidence="3" key="1">
    <citation type="submission" date="2016-10" db="EMBL/GenBank/DDBJ databases">
        <title>The complete genome sequence of the rumen bacterium Butyrivibrio hungatei MB2003.</title>
        <authorList>
            <person name="Palevich N."/>
            <person name="Kelly W.J."/>
            <person name="Leahy S.C."/>
            <person name="Altermann E."/>
            <person name="Rakonjac J."/>
            <person name="Attwood G.T."/>
        </authorList>
    </citation>
    <scope>NUCLEOTIDE SEQUENCE [LARGE SCALE GENOMIC DNA]</scope>
    <source>
        <strain evidence="3">MB2003</strain>
    </source>
</reference>
<dbReference type="PIRSF" id="PIRSF031501">
    <property type="entry name" value="QueT"/>
    <property type="match status" value="1"/>
</dbReference>